<dbReference type="EMBL" id="JAGMVJ010000018">
    <property type="protein sequence ID" value="KAH7077047.1"/>
    <property type="molecule type" value="Genomic_DNA"/>
</dbReference>
<dbReference type="SUPFAM" id="SSF52374">
    <property type="entry name" value="Nucleotidylyl transferase"/>
    <property type="match status" value="1"/>
</dbReference>
<feature type="domain" description="DALR anticodon binding" evidence="10">
    <location>
        <begin position="519"/>
        <end position="632"/>
    </location>
</feature>
<evidence type="ECO:0000256" key="6">
    <source>
        <dbReference type="ARBA" id="ARBA00022917"/>
    </source>
</evidence>
<name>A0A8K0QXP3_9PLEO</name>
<evidence type="ECO:0000256" key="4">
    <source>
        <dbReference type="ARBA" id="ARBA00022741"/>
    </source>
</evidence>
<dbReference type="Gene3D" id="3.30.1360.70">
    <property type="entry name" value="Arginyl tRNA synthetase N-terminal domain"/>
    <property type="match status" value="1"/>
</dbReference>
<protein>
    <recommendedName>
        <fullName evidence="2">arginine--tRNA ligase</fullName>
        <ecNumber evidence="2">6.1.1.19</ecNumber>
    </recommendedName>
</protein>
<dbReference type="GO" id="GO:0004814">
    <property type="term" value="F:arginine-tRNA ligase activity"/>
    <property type="evidence" value="ECO:0007669"/>
    <property type="project" value="UniProtKB-EC"/>
</dbReference>
<evidence type="ECO:0000256" key="1">
    <source>
        <dbReference type="ARBA" id="ARBA00005594"/>
    </source>
</evidence>
<keyword evidence="3 9" id="KW-0436">Ligase</keyword>
<evidence type="ECO:0000256" key="8">
    <source>
        <dbReference type="ARBA" id="ARBA00049339"/>
    </source>
</evidence>
<dbReference type="PANTHER" id="PTHR11956">
    <property type="entry name" value="ARGINYL-TRNA SYNTHETASE"/>
    <property type="match status" value="1"/>
</dbReference>
<dbReference type="InterPro" id="IPR035684">
    <property type="entry name" value="ArgRS_core"/>
</dbReference>
<dbReference type="PRINTS" id="PR01038">
    <property type="entry name" value="TRNASYNTHARG"/>
</dbReference>
<dbReference type="InterPro" id="IPR036695">
    <property type="entry name" value="Arg-tRNA-synth_N_sf"/>
</dbReference>
<comment type="similarity">
    <text evidence="1 9">Belongs to the class-I aminoacyl-tRNA synthetase family.</text>
</comment>
<evidence type="ECO:0000313" key="11">
    <source>
        <dbReference type="EMBL" id="KAH7077047.1"/>
    </source>
</evidence>
<dbReference type="SUPFAM" id="SSF55190">
    <property type="entry name" value="Arginyl-tRNA synthetase (ArgRS), N-terminal 'additional' domain"/>
    <property type="match status" value="1"/>
</dbReference>
<dbReference type="InterPro" id="IPR009080">
    <property type="entry name" value="tRNAsynth_Ia_anticodon-bd"/>
</dbReference>
<dbReference type="GO" id="GO:0006420">
    <property type="term" value="P:arginyl-tRNA aminoacylation"/>
    <property type="evidence" value="ECO:0007669"/>
    <property type="project" value="InterPro"/>
</dbReference>
<dbReference type="GO" id="GO:0032543">
    <property type="term" value="P:mitochondrial translation"/>
    <property type="evidence" value="ECO:0007669"/>
    <property type="project" value="TreeGrafter"/>
</dbReference>
<gene>
    <name evidence="11" type="ORF">FB567DRAFT_140494</name>
</gene>
<keyword evidence="4 9" id="KW-0547">Nucleotide-binding</keyword>
<evidence type="ECO:0000256" key="7">
    <source>
        <dbReference type="ARBA" id="ARBA00023146"/>
    </source>
</evidence>
<dbReference type="EC" id="6.1.1.19" evidence="2"/>
<dbReference type="GO" id="GO:0005524">
    <property type="term" value="F:ATP binding"/>
    <property type="evidence" value="ECO:0007669"/>
    <property type="project" value="UniProtKB-KW"/>
</dbReference>
<dbReference type="GO" id="GO:0005739">
    <property type="term" value="C:mitochondrion"/>
    <property type="evidence" value="ECO:0007669"/>
    <property type="project" value="TreeGrafter"/>
</dbReference>
<dbReference type="FunFam" id="1.10.730.10:FF:000006">
    <property type="entry name" value="Arginyl-tRNA synthetase 2, mitochondrial"/>
    <property type="match status" value="1"/>
</dbReference>
<dbReference type="SUPFAM" id="SSF47323">
    <property type="entry name" value="Anticodon-binding domain of a subclass of class I aminoacyl-tRNA synthetases"/>
    <property type="match status" value="1"/>
</dbReference>
<dbReference type="Gene3D" id="3.40.50.620">
    <property type="entry name" value="HUPs"/>
    <property type="match status" value="1"/>
</dbReference>
<dbReference type="Pfam" id="PF00750">
    <property type="entry name" value="tRNA-synt_1d"/>
    <property type="match status" value="1"/>
</dbReference>
<dbReference type="InterPro" id="IPR008909">
    <property type="entry name" value="DALR_anticod-bd"/>
</dbReference>
<dbReference type="InterPro" id="IPR014729">
    <property type="entry name" value="Rossmann-like_a/b/a_fold"/>
</dbReference>
<dbReference type="InterPro" id="IPR001278">
    <property type="entry name" value="Arg-tRNA-ligase"/>
</dbReference>
<comment type="caution">
    <text evidence="11">The sequence shown here is derived from an EMBL/GenBank/DDBJ whole genome shotgun (WGS) entry which is preliminary data.</text>
</comment>
<keyword evidence="12" id="KW-1185">Reference proteome</keyword>
<evidence type="ECO:0000259" key="10">
    <source>
        <dbReference type="SMART" id="SM00836"/>
    </source>
</evidence>
<dbReference type="PANTHER" id="PTHR11956:SF11">
    <property type="entry name" value="ARGININE--TRNA LIGASE, MITOCHONDRIAL-RELATED"/>
    <property type="match status" value="1"/>
</dbReference>
<evidence type="ECO:0000313" key="12">
    <source>
        <dbReference type="Proteomes" id="UP000813461"/>
    </source>
</evidence>
<dbReference type="Proteomes" id="UP000813461">
    <property type="component" value="Unassembled WGS sequence"/>
</dbReference>
<dbReference type="Pfam" id="PF05746">
    <property type="entry name" value="DALR_1"/>
    <property type="match status" value="1"/>
</dbReference>
<dbReference type="Gene3D" id="1.10.730.10">
    <property type="entry name" value="Isoleucyl-tRNA Synthetase, Domain 1"/>
    <property type="match status" value="1"/>
</dbReference>
<evidence type="ECO:0000256" key="5">
    <source>
        <dbReference type="ARBA" id="ARBA00022840"/>
    </source>
</evidence>
<dbReference type="OrthoDB" id="68056at2759"/>
<evidence type="ECO:0000256" key="3">
    <source>
        <dbReference type="ARBA" id="ARBA00022598"/>
    </source>
</evidence>
<dbReference type="NCBIfam" id="TIGR00456">
    <property type="entry name" value="argS"/>
    <property type="match status" value="1"/>
</dbReference>
<proteinExistence type="inferred from homology"/>
<keyword evidence="7 9" id="KW-0030">Aminoacyl-tRNA synthetase</keyword>
<comment type="catalytic activity">
    <reaction evidence="8">
        <text>tRNA(Arg) + L-arginine + ATP = L-arginyl-tRNA(Arg) + AMP + diphosphate</text>
        <dbReference type="Rhea" id="RHEA:20301"/>
        <dbReference type="Rhea" id="RHEA-COMP:9658"/>
        <dbReference type="Rhea" id="RHEA-COMP:9673"/>
        <dbReference type="ChEBI" id="CHEBI:30616"/>
        <dbReference type="ChEBI" id="CHEBI:32682"/>
        <dbReference type="ChEBI" id="CHEBI:33019"/>
        <dbReference type="ChEBI" id="CHEBI:78442"/>
        <dbReference type="ChEBI" id="CHEBI:78513"/>
        <dbReference type="ChEBI" id="CHEBI:456215"/>
        <dbReference type="EC" id="6.1.1.19"/>
    </reaction>
</comment>
<evidence type="ECO:0000256" key="9">
    <source>
        <dbReference type="RuleBase" id="RU363038"/>
    </source>
</evidence>
<organism evidence="11 12">
    <name type="scientific">Paraphoma chrysanthemicola</name>
    <dbReference type="NCBI Taxonomy" id="798071"/>
    <lineage>
        <taxon>Eukaryota</taxon>
        <taxon>Fungi</taxon>
        <taxon>Dikarya</taxon>
        <taxon>Ascomycota</taxon>
        <taxon>Pezizomycotina</taxon>
        <taxon>Dothideomycetes</taxon>
        <taxon>Pleosporomycetidae</taxon>
        <taxon>Pleosporales</taxon>
        <taxon>Pleosporineae</taxon>
        <taxon>Phaeosphaeriaceae</taxon>
        <taxon>Paraphoma</taxon>
    </lineage>
</organism>
<keyword evidence="6 9" id="KW-0648">Protein biosynthesis</keyword>
<accession>A0A8K0QXP3</accession>
<reference evidence="11" key="1">
    <citation type="journal article" date="2021" name="Nat. Commun.">
        <title>Genetic determinants of endophytism in the Arabidopsis root mycobiome.</title>
        <authorList>
            <person name="Mesny F."/>
            <person name="Miyauchi S."/>
            <person name="Thiergart T."/>
            <person name="Pickel B."/>
            <person name="Atanasova L."/>
            <person name="Karlsson M."/>
            <person name="Huettel B."/>
            <person name="Barry K.W."/>
            <person name="Haridas S."/>
            <person name="Chen C."/>
            <person name="Bauer D."/>
            <person name="Andreopoulos W."/>
            <person name="Pangilinan J."/>
            <person name="LaButti K."/>
            <person name="Riley R."/>
            <person name="Lipzen A."/>
            <person name="Clum A."/>
            <person name="Drula E."/>
            <person name="Henrissat B."/>
            <person name="Kohler A."/>
            <person name="Grigoriev I.V."/>
            <person name="Martin F.M."/>
            <person name="Hacquard S."/>
        </authorList>
    </citation>
    <scope>NUCLEOTIDE SEQUENCE</scope>
    <source>
        <strain evidence="11">MPI-SDFR-AT-0120</strain>
    </source>
</reference>
<dbReference type="SMART" id="SM00836">
    <property type="entry name" value="DALR_1"/>
    <property type="match status" value="1"/>
</dbReference>
<keyword evidence="5 9" id="KW-0067">ATP-binding</keyword>
<evidence type="ECO:0000256" key="2">
    <source>
        <dbReference type="ARBA" id="ARBA00012837"/>
    </source>
</evidence>
<sequence length="643" mass="71283">MSTLNTSGLAQLLEGLSVIESTPPFSDAHVLVNPLDVWRSALADLLARLVGCESSDAFKAIQWPNNIFNGDLSVPLPKVSPRCKPAELSSKLINEFPKDHSLFDPPLPDGVHLRFFLKLDIVPRLLIPYVLDREHTYGMGSELDTVESSKKLVVESSSPNITNEFQGKHLRSTVTGAFVARLYENKGWEVTRMTYLGDWGKPIALLYVGWGKFGSEEAYQADPVGHLLDVYHKIEEAFQPEQAATREIRDKAVKENRDEAEVQLEMEALENQGIFAERNDAFKKLEDGDETLVAFWKRVREAVIDDYQKFYDRLGIRFDDYSGESEVKAETMAEVEQVLKDKGLSEESAGAWMVDMTKLGARAGHAIIRDRGGSSTYLLRDLAAVLERSRKYSFDKMIYVVASDNSVHFTQMFKILEAMDPELEKKLQHVKFNDASKMAATLGKGYKPEAILDKCEEAMSSLPDVDADKAAAVGKSDIILKGLGTSALLVQELSTRSASAHAFDTKALPSFKLGSGPDLQYWYTKLVTLLTDHAVTTALSDEDFEALTEDDRANLLRVLAQYPEVVNATFHSLEPSGIVTYLASVTEQLSDCLDEEEGEMIVTPGFAALLEATRIVLRNGMKLLGMVPVSDLPQERADTPVAG</sequence>
<dbReference type="AlphaFoldDB" id="A0A8K0QXP3"/>